<keyword evidence="1" id="KW-1133">Transmembrane helix</keyword>
<sequence>MAAAAMMRVGFGGGAKKGLPAMSDISFLTLLLGSAISSGIVGYGLANFRPRWSKRRIVHLSASLVPGPLVTLLAFAFLHSFIAGLRAPGRCGIDVCGMLMAGSTIGLVAVLLSFGAAALIASLIIGRRHP</sequence>
<feature type="transmembrane region" description="Helical" evidence="1">
    <location>
        <begin position="25"/>
        <end position="45"/>
    </location>
</feature>
<keyword evidence="3" id="KW-1185">Reference proteome</keyword>
<evidence type="ECO:0000313" key="3">
    <source>
        <dbReference type="Proteomes" id="UP000190044"/>
    </source>
</evidence>
<proteinExistence type="predicted"/>
<gene>
    <name evidence="2" type="ORF">SAMN06295937_1008108</name>
</gene>
<reference evidence="3" key="1">
    <citation type="submission" date="2017-02" db="EMBL/GenBank/DDBJ databases">
        <authorList>
            <person name="Varghese N."/>
            <person name="Submissions S."/>
        </authorList>
    </citation>
    <scope>NUCLEOTIDE SEQUENCE [LARGE SCALE GENOMIC DNA]</scope>
    <source>
        <strain evidence="3">R11H</strain>
    </source>
</reference>
<protein>
    <submittedName>
        <fullName evidence="2">Uncharacterized protein</fullName>
    </submittedName>
</protein>
<evidence type="ECO:0000256" key="1">
    <source>
        <dbReference type="SAM" id="Phobius"/>
    </source>
</evidence>
<dbReference type="EMBL" id="FUYP01000008">
    <property type="protein sequence ID" value="SKB53340.1"/>
    <property type="molecule type" value="Genomic_DNA"/>
</dbReference>
<accession>A0A1T5C2I0</accession>
<dbReference type="Proteomes" id="UP000190044">
    <property type="component" value="Unassembled WGS sequence"/>
</dbReference>
<evidence type="ECO:0000313" key="2">
    <source>
        <dbReference type="EMBL" id="SKB53340.1"/>
    </source>
</evidence>
<name>A0A1T5C2I0_9SPHN</name>
<feature type="transmembrane region" description="Helical" evidence="1">
    <location>
        <begin position="98"/>
        <end position="125"/>
    </location>
</feature>
<keyword evidence="1" id="KW-0472">Membrane</keyword>
<organism evidence="2 3">
    <name type="scientific">Sphingopyxis flava</name>
    <dbReference type="NCBI Taxonomy" id="1507287"/>
    <lineage>
        <taxon>Bacteria</taxon>
        <taxon>Pseudomonadati</taxon>
        <taxon>Pseudomonadota</taxon>
        <taxon>Alphaproteobacteria</taxon>
        <taxon>Sphingomonadales</taxon>
        <taxon>Sphingomonadaceae</taxon>
        <taxon>Sphingopyxis</taxon>
    </lineage>
</organism>
<keyword evidence="1" id="KW-0812">Transmembrane</keyword>
<dbReference type="RefSeq" id="WP_079638269.1">
    <property type="nucleotide sequence ID" value="NZ_FUYP01000008.1"/>
</dbReference>
<feature type="transmembrane region" description="Helical" evidence="1">
    <location>
        <begin position="57"/>
        <end position="78"/>
    </location>
</feature>
<dbReference type="AlphaFoldDB" id="A0A1T5C2I0"/>